<dbReference type="EMBL" id="LRBV02000001">
    <property type="status" value="NOT_ANNOTATED_CDS"/>
    <property type="molecule type" value="Genomic_DNA"/>
</dbReference>
<dbReference type="OMA" id="MRFLVED"/>
<keyword evidence="3" id="KW-0326">Glycosidase</keyword>
<dbReference type="AlphaFoldDB" id="A0A7N2KL41"/>
<dbReference type="FunFam" id="3.20.20.80:FF:000020">
    <property type="entry name" value="Beta-glucosidase 12"/>
    <property type="match status" value="1"/>
</dbReference>
<keyword evidence="7" id="KW-1185">Reference proteome</keyword>
<dbReference type="InterPro" id="IPR018120">
    <property type="entry name" value="Glyco_hydro_1_AS"/>
</dbReference>
<comment type="similarity">
    <text evidence="1 5">Belongs to the glycosyl hydrolase 1 family.</text>
</comment>
<dbReference type="InParanoid" id="A0A7N2KL41"/>
<evidence type="ECO:0008006" key="8">
    <source>
        <dbReference type="Google" id="ProtNLM"/>
    </source>
</evidence>
<reference evidence="6" key="2">
    <citation type="submission" date="2021-01" db="UniProtKB">
        <authorList>
            <consortium name="EnsemblPlants"/>
        </authorList>
    </citation>
    <scope>IDENTIFICATION</scope>
</reference>
<sequence length="408" mass="47335">MHLDAYRFSISWSRVLPKGKLSCGVNRKGINYYNKLINRLLRKGIQPFVTIFHWDIPQALEDEYGGFLSPHIVDDFRDYSELLFKEFGDRVKHWITLNEPWTFSNNGYAGGLLFAPGRCSAWQNLNCTGGNSGTEPYLVTHNQLLAHAAAVEVYRKKYQAAQKGAIGITLPSHWIKPLYHTKRDRGAALRSLDFMLGWCMDPLTNGYYPHSMRFLVEDRLPKFTKEQSKLVKGSFDFIGLNYYTAYYATYAPQPTFDRASYTTDSAANLTASRNGILIGPATASSWLYIYPKGIQEILLYIKRKYHNPLIYITENGVSEFNNATLSRKEALADQQRLEYHRDHLWEGANVKGYFAWSLLDNFEWSSGYTIRFGMNFVDYKNGNQRYLKHSARWYKKFLKKKIWTMLKL</sequence>
<dbReference type="GO" id="GO:0005975">
    <property type="term" value="P:carbohydrate metabolic process"/>
    <property type="evidence" value="ECO:0007669"/>
    <property type="project" value="InterPro"/>
</dbReference>
<dbReference type="PRINTS" id="PR00131">
    <property type="entry name" value="GLHYDRLASE1"/>
</dbReference>
<keyword evidence="2" id="KW-0378">Hydrolase</keyword>
<dbReference type="SUPFAM" id="SSF51445">
    <property type="entry name" value="(Trans)glycosidases"/>
    <property type="match status" value="1"/>
</dbReference>
<name>A0A7N2KL41_QUELO</name>
<dbReference type="InterPro" id="IPR017853">
    <property type="entry name" value="GH"/>
</dbReference>
<dbReference type="GO" id="GO:0008422">
    <property type="term" value="F:beta-glucosidase activity"/>
    <property type="evidence" value="ECO:0007669"/>
    <property type="project" value="TreeGrafter"/>
</dbReference>
<dbReference type="Proteomes" id="UP000594261">
    <property type="component" value="Chromosome 1"/>
</dbReference>
<evidence type="ECO:0000256" key="2">
    <source>
        <dbReference type="ARBA" id="ARBA00022801"/>
    </source>
</evidence>
<protein>
    <recommendedName>
        <fullName evidence="8">Beta-glucosidase 12-like</fullName>
    </recommendedName>
</protein>
<dbReference type="InterPro" id="IPR001360">
    <property type="entry name" value="Glyco_hydro_1"/>
</dbReference>
<dbReference type="PROSITE" id="PS00572">
    <property type="entry name" value="GLYCOSYL_HYDROL_F1_1"/>
    <property type="match status" value="1"/>
</dbReference>
<evidence type="ECO:0000313" key="7">
    <source>
        <dbReference type="Proteomes" id="UP000594261"/>
    </source>
</evidence>
<proteinExistence type="inferred from homology"/>
<dbReference type="Gramene" id="QL01p006809:mrna">
    <property type="protein sequence ID" value="QL01p006809:mrna"/>
    <property type="gene ID" value="QL01p006809"/>
</dbReference>
<dbReference type="EnsemblPlants" id="QL01p006809:mrna">
    <property type="protein sequence ID" value="QL01p006809:mrna"/>
    <property type="gene ID" value="QL01p006809"/>
</dbReference>
<dbReference type="Pfam" id="PF00232">
    <property type="entry name" value="Glyco_hydro_1"/>
    <property type="match status" value="1"/>
</dbReference>
<evidence type="ECO:0000256" key="4">
    <source>
        <dbReference type="PROSITE-ProRule" id="PRU10055"/>
    </source>
</evidence>
<evidence type="ECO:0000256" key="3">
    <source>
        <dbReference type="ARBA" id="ARBA00023295"/>
    </source>
</evidence>
<dbReference type="Gene3D" id="3.20.20.80">
    <property type="entry name" value="Glycosidases"/>
    <property type="match status" value="1"/>
</dbReference>
<organism evidence="6 7">
    <name type="scientific">Quercus lobata</name>
    <name type="common">Valley oak</name>
    <dbReference type="NCBI Taxonomy" id="97700"/>
    <lineage>
        <taxon>Eukaryota</taxon>
        <taxon>Viridiplantae</taxon>
        <taxon>Streptophyta</taxon>
        <taxon>Embryophyta</taxon>
        <taxon>Tracheophyta</taxon>
        <taxon>Spermatophyta</taxon>
        <taxon>Magnoliopsida</taxon>
        <taxon>eudicotyledons</taxon>
        <taxon>Gunneridae</taxon>
        <taxon>Pentapetalae</taxon>
        <taxon>rosids</taxon>
        <taxon>fabids</taxon>
        <taxon>Fagales</taxon>
        <taxon>Fagaceae</taxon>
        <taxon>Quercus</taxon>
    </lineage>
</organism>
<reference evidence="6 7" key="1">
    <citation type="journal article" date="2016" name="G3 (Bethesda)">
        <title>First Draft Assembly and Annotation of the Genome of a California Endemic Oak Quercus lobata Nee (Fagaceae).</title>
        <authorList>
            <person name="Sork V.L."/>
            <person name="Fitz-Gibbon S.T."/>
            <person name="Puiu D."/>
            <person name="Crepeau M."/>
            <person name="Gugger P.F."/>
            <person name="Sherman R."/>
            <person name="Stevens K."/>
            <person name="Langley C.H."/>
            <person name="Pellegrini M."/>
            <person name="Salzberg S.L."/>
        </authorList>
    </citation>
    <scope>NUCLEOTIDE SEQUENCE [LARGE SCALE GENOMIC DNA]</scope>
    <source>
        <strain evidence="6 7">cv. SW786</strain>
    </source>
</reference>
<accession>A0A7N2KL41</accession>
<evidence type="ECO:0000256" key="5">
    <source>
        <dbReference type="RuleBase" id="RU003690"/>
    </source>
</evidence>
<dbReference type="PANTHER" id="PTHR10353">
    <property type="entry name" value="GLYCOSYL HYDROLASE"/>
    <property type="match status" value="1"/>
</dbReference>
<feature type="active site" description="Nucleophile" evidence="4">
    <location>
        <position position="314"/>
    </location>
</feature>
<evidence type="ECO:0000313" key="6">
    <source>
        <dbReference type="EnsemblPlants" id="QL01p006809:mrna"/>
    </source>
</evidence>
<dbReference type="PANTHER" id="PTHR10353:SF137">
    <property type="entry name" value="MYROSINASE 3-RELATED"/>
    <property type="match status" value="1"/>
</dbReference>
<evidence type="ECO:0000256" key="1">
    <source>
        <dbReference type="ARBA" id="ARBA00010838"/>
    </source>
</evidence>